<accession>A0A9W8EGE5</accession>
<dbReference type="PANTHER" id="PTHR39219:SF1">
    <property type="entry name" value="ER MEMBRANE PROTEIN COMPLEX SUBUNIT 10"/>
    <property type="match status" value="1"/>
</dbReference>
<protein>
    <recommendedName>
        <fullName evidence="4">ER membrane protein complex subunit 10</fullName>
    </recommendedName>
</protein>
<feature type="signal peptide" evidence="1">
    <location>
        <begin position="1"/>
        <end position="22"/>
    </location>
</feature>
<feature type="chain" id="PRO_5040765620" description="ER membrane protein complex subunit 10" evidence="1">
    <location>
        <begin position="23"/>
        <end position="224"/>
    </location>
</feature>
<comment type="caution">
    <text evidence="2">The sequence shown here is derived from an EMBL/GenBank/DDBJ whole genome shotgun (WGS) entry which is preliminary data.</text>
</comment>
<evidence type="ECO:0000313" key="3">
    <source>
        <dbReference type="Proteomes" id="UP001150907"/>
    </source>
</evidence>
<gene>
    <name evidence="2" type="ORF">H4R26_004812</name>
</gene>
<dbReference type="EMBL" id="JANBQF010000597">
    <property type="protein sequence ID" value="KAJ2000023.1"/>
    <property type="molecule type" value="Genomic_DNA"/>
</dbReference>
<dbReference type="OrthoDB" id="1894652at2759"/>
<dbReference type="AlphaFoldDB" id="A0A9W8EGE5"/>
<keyword evidence="1" id="KW-0732">Signal</keyword>
<keyword evidence="3" id="KW-1185">Reference proteome</keyword>
<dbReference type="Proteomes" id="UP001150907">
    <property type="component" value="Unassembled WGS sequence"/>
</dbReference>
<dbReference type="PANTHER" id="PTHR39219">
    <property type="entry name" value="ER MEMBRANE PROTEIN COMPLEX SUBUNIT 10"/>
    <property type="match status" value="1"/>
</dbReference>
<evidence type="ECO:0008006" key="4">
    <source>
        <dbReference type="Google" id="ProtNLM"/>
    </source>
</evidence>
<sequence length="224" mass="24673">MCSVRATVILLFLCALASTVFAEGPTEQTTVLTTDTFEVFDNLATNEFTQRGEIRVLQNETALYQPVASKYAQQLADIGEQELSAELYYTVILRSQNSGARHVLSVKRCRLNGEKKADETFVLHETEGGSVFRADYDAGKGSNCLKSPLADTPSFATKALVKSRVRGPTPELAIAASIDASTGKEKQPEPQKGFLAKYWYYLIPIVLLLMFSGEEPQQEGNARH</sequence>
<name>A0A9W8EGE5_9FUNG</name>
<dbReference type="CDD" id="cd22209">
    <property type="entry name" value="EMC10"/>
    <property type="match status" value="1"/>
</dbReference>
<evidence type="ECO:0000256" key="1">
    <source>
        <dbReference type="SAM" id="SignalP"/>
    </source>
</evidence>
<proteinExistence type="predicted"/>
<reference evidence="2" key="1">
    <citation type="submission" date="2022-07" db="EMBL/GenBank/DDBJ databases">
        <title>Phylogenomic reconstructions and comparative analyses of Kickxellomycotina fungi.</title>
        <authorList>
            <person name="Reynolds N.K."/>
            <person name="Stajich J.E."/>
            <person name="Barry K."/>
            <person name="Grigoriev I.V."/>
            <person name="Crous P."/>
            <person name="Smith M.E."/>
        </authorList>
    </citation>
    <scope>NUCLEOTIDE SEQUENCE</scope>
    <source>
        <strain evidence="2">IMI 214461</strain>
    </source>
</reference>
<evidence type="ECO:0000313" key="2">
    <source>
        <dbReference type="EMBL" id="KAJ2000023.1"/>
    </source>
</evidence>
<organism evidence="2 3">
    <name type="scientific">Coemansia thaxteri</name>
    <dbReference type="NCBI Taxonomy" id="2663907"/>
    <lineage>
        <taxon>Eukaryota</taxon>
        <taxon>Fungi</taxon>
        <taxon>Fungi incertae sedis</taxon>
        <taxon>Zoopagomycota</taxon>
        <taxon>Kickxellomycotina</taxon>
        <taxon>Kickxellomycetes</taxon>
        <taxon>Kickxellales</taxon>
        <taxon>Kickxellaceae</taxon>
        <taxon>Coemansia</taxon>
    </lineage>
</organism>
<dbReference type="Pfam" id="PF21203">
    <property type="entry name" value="ECM10"/>
    <property type="match status" value="1"/>
</dbReference>